<keyword evidence="3" id="KW-1185">Reference proteome</keyword>
<dbReference type="Proteomes" id="UP000053923">
    <property type="component" value="Unassembled WGS sequence"/>
</dbReference>
<evidence type="ECO:0000256" key="1">
    <source>
        <dbReference type="SAM" id="MobiDB-lite"/>
    </source>
</evidence>
<feature type="compositionally biased region" description="Low complexity" evidence="1">
    <location>
        <begin position="83"/>
        <end position="131"/>
    </location>
</feature>
<organism evidence="2 3">
    <name type="scientific">Streptomyces regalis</name>
    <dbReference type="NCBI Taxonomy" id="68262"/>
    <lineage>
        <taxon>Bacteria</taxon>
        <taxon>Bacillati</taxon>
        <taxon>Actinomycetota</taxon>
        <taxon>Actinomycetes</taxon>
        <taxon>Kitasatosporales</taxon>
        <taxon>Streptomycetaceae</taxon>
        <taxon>Streptomyces</taxon>
    </lineage>
</organism>
<feature type="region of interest" description="Disordered" evidence="1">
    <location>
        <begin position="69"/>
        <end position="131"/>
    </location>
</feature>
<comment type="caution">
    <text evidence="2">The sequence shown here is derived from an EMBL/GenBank/DDBJ whole genome shotgun (WGS) entry which is preliminary data.</text>
</comment>
<protein>
    <submittedName>
        <fullName evidence="2">Uncharacterized protein</fullName>
    </submittedName>
</protein>
<sequence>MVDLPAGSPGDGLCTDAAGAVESGAYVCGVDEFKDAKFGAAAETLGDFADKYEDNKNAKRARQIAIAAEIAEERPEAGRRRAPTAPSTPASRMPTAPPARTAASTTRPATSTCPPANTTPSSSTPTKTRRT</sequence>
<name>A0A101JCG0_9ACTN</name>
<dbReference type="EMBL" id="LLZG01000378">
    <property type="protein sequence ID" value="KUL24224.1"/>
    <property type="molecule type" value="Genomic_DNA"/>
</dbReference>
<evidence type="ECO:0000313" key="2">
    <source>
        <dbReference type="EMBL" id="KUL24224.1"/>
    </source>
</evidence>
<dbReference type="OrthoDB" id="3415592at2"/>
<reference evidence="3" key="1">
    <citation type="submission" date="2015-10" db="EMBL/GenBank/DDBJ databases">
        <authorList>
            <person name="Ju K.-S."/>
            <person name="Doroghazi J.R."/>
            <person name="Metcalf W.W."/>
        </authorList>
    </citation>
    <scope>NUCLEOTIDE SEQUENCE [LARGE SCALE GENOMIC DNA]</scope>
    <source>
        <strain evidence="3">NRRL 3151</strain>
    </source>
</reference>
<dbReference type="AlphaFoldDB" id="A0A101JCG0"/>
<gene>
    <name evidence="2" type="ORF">ADL12_37885</name>
</gene>
<dbReference type="RefSeq" id="WP_159053410.1">
    <property type="nucleotide sequence ID" value="NZ_LLZG01000378.1"/>
</dbReference>
<evidence type="ECO:0000313" key="3">
    <source>
        <dbReference type="Proteomes" id="UP000053923"/>
    </source>
</evidence>
<proteinExistence type="predicted"/>
<accession>A0A101JCG0</accession>